<evidence type="ECO:0000259" key="6">
    <source>
        <dbReference type="PROSITE" id="PS01124"/>
    </source>
</evidence>
<dbReference type="Pfam" id="PF12833">
    <property type="entry name" value="HTH_18"/>
    <property type="match status" value="1"/>
</dbReference>
<feature type="domain" description="HTH araC/xylS-type" evidence="6">
    <location>
        <begin position="157"/>
        <end position="253"/>
    </location>
</feature>
<keyword evidence="1" id="KW-0678">Repressor</keyword>
<dbReference type="PANTHER" id="PTHR11019:SF159">
    <property type="entry name" value="TRANSCRIPTIONAL REGULATOR-RELATED"/>
    <property type="match status" value="1"/>
</dbReference>
<evidence type="ECO:0000256" key="3">
    <source>
        <dbReference type="ARBA" id="ARBA00023125"/>
    </source>
</evidence>
<proteinExistence type="predicted"/>
<dbReference type="InterPro" id="IPR020449">
    <property type="entry name" value="Tscrpt_reg_AraC-type_HTH"/>
</dbReference>
<name>A0A5C1E7K4_9RHOO</name>
<keyword evidence="8" id="KW-1185">Reference proteome</keyword>
<evidence type="ECO:0000256" key="2">
    <source>
        <dbReference type="ARBA" id="ARBA00023015"/>
    </source>
</evidence>
<dbReference type="CDD" id="cd06124">
    <property type="entry name" value="cupin_NimR-like_N"/>
    <property type="match status" value="1"/>
</dbReference>
<evidence type="ECO:0000256" key="5">
    <source>
        <dbReference type="ARBA" id="ARBA00023163"/>
    </source>
</evidence>
<keyword evidence="4" id="KW-0010">Activator</keyword>
<dbReference type="InterPro" id="IPR009057">
    <property type="entry name" value="Homeodomain-like_sf"/>
</dbReference>
<dbReference type="EMBL" id="CP022579">
    <property type="protein sequence ID" value="QEL64208.1"/>
    <property type="molecule type" value="Genomic_DNA"/>
</dbReference>
<protein>
    <submittedName>
        <fullName evidence="7">Transcriptional regulator, AraC family</fullName>
    </submittedName>
</protein>
<dbReference type="GO" id="GO:0043565">
    <property type="term" value="F:sequence-specific DNA binding"/>
    <property type="evidence" value="ECO:0007669"/>
    <property type="project" value="InterPro"/>
</dbReference>
<dbReference type="RefSeq" id="WP_149424897.1">
    <property type="nucleotide sequence ID" value="NZ_CP022579.1"/>
</dbReference>
<keyword evidence="5" id="KW-0804">Transcription</keyword>
<dbReference type="Gene3D" id="1.10.10.60">
    <property type="entry name" value="Homeodomain-like"/>
    <property type="match status" value="1"/>
</dbReference>
<accession>A0A5C1E7K4</accession>
<dbReference type="SMART" id="SM00342">
    <property type="entry name" value="HTH_ARAC"/>
    <property type="match status" value="1"/>
</dbReference>
<evidence type="ECO:0000313" key="8">
    <source>
        <dbReference type="Proteomes" id="UP000323671"/>
    </source>
</evidence>
<dbReference type="PANTHER" id="PTHR11019">
    <property type="entry name" value="HTH-TYPE TRANSCRIPTIONAL REGULATOR NIMR"/>
    <property type="match status" value="1"/>
</dbReference>
<dbReference type="SUPFAM" id="SSF51182">
    <property type="entry name" value="RmlC-like cupins"/>
    <property type="match status" value="1"/>
</dbReference>
<evidence type="ECO:0000256" key="1">
    <source>
        <dbReference type="ARBA" id="ARBA00022491"/>
    </source>
</evidence>
<dbReference type="FunFam" id="1.10.10.60:FF:000132">
    <property type="entry name" value="AraC family transcriptional regulator"/>
    <property type="match status" value="1"/>
</dbReference>
<keyword evidence="2" id="KW-0805">Transcription regulation</keyword>
<sequence length="253" mass="27710">MKRPVPTLAALPRPLYNRSESLPDGSWTEVHRHPWCQFSYAISGVLGVRTPAGNHVALPRYGVWIPPGVDHQVESHRPTEMRSLYLTPEVAARMPAECRVLEVTPLARELIRAVAALPVEYDPAGEDGRLVQVLIDQLARLPAAAFTLPLPADGRLAALCAALQADPDDRRTLADWAAEAGASERTLARRFLQDTGLTFREWRQRLRLLMSLAALEAGESVTAVALSHGYDSPSAFTAAFRVFFGTTPGELRG</sequence>
<keyword evidence="3" id="KW-0238">DNA-binding</keyword>
<gene>
    <name evidence="7" type="ORF">OTERR_07320</name>
</gene>
<reference evidence="7 8" key="1">
    <citation type="submission" date="2017-07" db="EMBL/GenBank/DDBJ databases">
        <title>Complete genome sequence of Oryzomicrobium terrae TPP412.</title>
        <authorList>
            <person name="Chiu L.-W."/>
            <person name="Lo K.-J."/>
            <person name="Tsai Y.-M."/>
            <person name="Lin S.-S."/>
            <person name="Kuo C.-H."/>
            <person name="Liu C.-T."/>
        </authorList>
    </citation>
    <scope>NUCLEOTIDE SEQUENCE [LARGE SCALE GENOMIC DNA]</scope>
    <source>
        <strain evidence="7 8">TPP412</strain>
    </source>
</reference>
<dbReference type="InterPro" id="IPR018060">
    <property type="entry name" value="HTH_AraC"/>
</dbReference>
<dbReference type="InterPro" id="IPR014710">
    <property type="entry name" value="RmlC-like_jellyroll"/>
</dbReference>
<dbReference type="KEGG" id="otr:OTERR_07320"/>
<dbReference type="InterPro" id="IPR011051">
    <property type="entry name" value="RmlC_Cupin_sf"/>
</dbReference>
<dbReference type="InterPro" id="IPR003313">
    <property type="entry name" value="AraC-bd"/>
</dbReference>
<dbReference type="PRINTS" id="PR00032">
    <property type="entry name" value="HTHARAC"/>
</dbReference>
<dbReference type="Gene3D" id="2.60.120.10">
    <property type="entry name" value="Jelly Rolls"/>
    <property type="match status" value="1"/>
</dbReference>
<dbReference type="AlphaFoldDB" id="A0A5C1E7K4"/>
<dbReference type="GO" id="GO:0003700">
    <property type="term" value="F:DNA-binding transcription factor activity"/>
    <property type="evidence" value="ECO:0007669"/>
    <property type="project" value="InterPro"/>
</dbReference>
<organism evidence="7 8">
    <name type="scientific">Oryzomicrobium terrae</name>
    <dbReference type="NCBI Taxonomy" id="1735038"/>
    <lineage>
        <taxon>Bacteria</taxon>
        <taxon>Pseudomonadati</taxon>
        <taxon>Pseudomonadota</taxon>
        <taxon>Betaproteobacteria</taxon>
        <taxon>Rhodocyclales</taxon>
        <taxon>Rhodocyclaceae</taxon>
        <taxon>Oryzomicrobium</taxon>
    </lineage>
</organism>
<evidence type="ECO:0000256" key="4">
    <source>
        <dbReference type="ARBA" id="ARBA00023159"/>
    </source>
</evidence>
<dbReference type="Pfam" id="PF02311">
    <property type="entry name" value="AraC_binding"/>
    <property type="match status" value="1"/>
</dbReference>
<evidence type="ECO:0000313" key="7">
    <source>
        <dbReference type="EMBL" id="QEL64208.1"/>
    </source>
</evidence>
<dbReference type="Proteomes" id="UP000323671">
    <property type="component" value="Chromosome"/>
</dbReference>
<dbReference type="PROSITE" id="PS01124">
    <property type="entry name" value="HTH_ARAC_FAMILY_2"/>
    <property type="match status" value="1"/>
</dbReference>
<dbReference type="SUPFAM" id="SSF46689">
    <property type="entry name" value="Homeodomain-like"/>
    <property type="match status" value="1"/>
</dbReference>